<name>D5BVF1_NITHN</name>
<dbReference type="STRING" id="472759.Nhal_0387"/>
<evidence type="ECO:0000313" key="3">
    <source>
        <dbReference type="Proteomes" id="UP000001844"/>
    </source>
</evidence>
<reference evidence="3" key="1">
    <citation type="submission" date="2010-04" db="EMBL/GenBank/DDBJ databases">
        <title>Complete genome sequence of Nitrosococcus halophilus Nc4, a salt-adapted, aerobic obligate ammonia-oxidizing sulfur purple bacterium.</title>
        <authorList>
            <consortium name="US DOE Joint Genome Institute"/>
            <person name="Campbell M.A."/>
            <person name="Malfatti S.A."/>
            <person name="Chain P.S.G."/>
            <person name="Heidelberg J.F."/>
            <person name="Ward B.B."/>
            <person name="Klotz M.G."/>
        </authorList>
    </citation>
    <scope>NUCLEOTIDE SEQUENCE [LARGE SCALE GENOMIC DNA]</scope>
    <source>
        <strain evidence="3">Nc4</strain>
    </source>
</reference>
<dbReference type="EMBL" id="CP001798">
    <property type="protein sequence ID" value="ADE13579.1"/>
    <property type="molecule type" value="Genomic_DNA"/>
</dbReference>
<organism evidence="2 3">
    <name type="scientific">Nitrosococcus halophilus (strain Nc4)</name>
    <dbReference type="NCBI Taxonomy" id="472759"/>
    <lineage>
        <taxon>Bacteria</taxon>
        <taxon>Pseudomonadati</taxon>
        <taxon>Pseudomonadota</taxon>
        <taxon>Gammaproteobacteria</taxon>
        <taxon>Chromatiales</taxon>
        <taxon>Chromatiaceae</taxon>
        <taxon>Nitrosococcus</taxon>
    </lineage>
</organism>
<dbReference type="AlphaFoldDB" id="D5BVF1"/>
<protein>
    <submittedName>
        <fullName evidence="2">Uncharacterized protein</fullName>
    </submittedName>
</protein>
<evidence type="ECO:0000256" key="1">
    <source>
        <dbReference type="SAM" id="MobiDB-lite"/>
    </source>
</evidence>
<dbReference type="Proteomes" id="UP000001844">
    <property type="component" value="Chromosome"/>
</dbReference>
<proteinExistence type="predicted"/>
<sequence length="78" mass="9083">MTYSRILFEKCHSCRNRISPRTSAIIMRETPTPIETRKREPPTYFSRDLTTSPSTFQISQLAIRHELNKAELKITSSL</sequence>
<keyword evidence="3" id="KW-1185">Reference proteome</keyword>
<accession>D5BVF1</accession>
<dbReference type="HOGENOM" id="CLU_2618414_0_0_6"/>
<feature type="region of interest" description="Disordered" evidence="1">
    <location>
        <begin position="24"/>
        <end position="50"/>
    </location>
</feature>
<gene>
    <name evidence="2" type="ordered locus">Nhal_0387</name>
</gene>
<dbReference type="KEGG" id="nhl:Nhal_0387"/>
<evidence type="ECO:0000313" key="2">
    <source>
        <dbReference type="EMBL" id="ADE13579.1"/>
    </source>
</evidence>